<accession>A0AB37U8G2</accession>
<keyword evidence="1" id="KW-0805">Transcription regulation</keyword>
<keyword evidence="3" id="KW-0804">Transcription</keyword>
<dbReference type="InterPro" id="IPR020449">
    <property type="entry name" value="Tscrpt_reg_AraC-type_HTH"/>
</dbReference>
<dbReference type="Proteomes" id="UP000282574">
    <property type="component" value="Unassembled WGS sequence"/>
</dbReference>
<dbReference type="GO" id="GO:0043565">
    <property type="term" value="F:sequence-specific DNA binding"/>
    <property type="evidence" value="ECO:0007669"/>
    <property type="project" value="InterPro"/>
</dbReference>
<dbReference type="EMBL" id="RSCK01000195">
    <property type="protein sequence ID" value="RUS95270.1"/>
    <property type="molecule type" value="Genomic_DNA"/>
</dbReference>
<reference evidence="5 6" key="1">
    <citation type="journal article" date="2019" name="Genome Biol. Evol.">
        <title>Day and night: Metabolic profiles and evolutionary relationships of six axenic non-marine cyanobacteria.</title>
        <authorList>
            <person name="Will S.E."/>
            <person name="Henke P."/>
            <person name="Boedeker C."/>
            <person name="Huang S."/>
            <person name="Brinkmann H."/>
            <person name="Rohde M."/>
            <person name="Jarek M."/>
            <person name="Friedl T."/>
            <person name="Seufert S."/>
            <person name="Schumacher M."/>
            <person name="Overmann J."/>
            <person name="Neumann-Schaal M."/>
            <person name="Petersen J."/>
        </authorList>
    </citation>
    <scope>NUCLEOTIDE SEQUENCE [LARGE SCALE GENOMIC DNA]</scope>
    <source>
        <strain evidence="5 6">SAG 39.79</strain>
    </source>
</reference>
<dbReference type="AlphaFoldDB" id="A0AB37U8G2"/>
<dbReference type="GO" id="GO:0003700">
    <property type="term" value="F:DNA-binding transcription factor activity"/>
    <property type="evidence" value="ECO:0007669"/>
    <property type="project" value="InterPro"/>
</dbReference>
<comment type="caution">
    <text evidence="5">The sequence shown here is derived from an EMBL/GenBank/DDBJ whole genome shotgun (WGS) entry which is preliminary data.</text>
</comment>
<dbReference type="SUPFAM" id="SSF46689">
    <property type="entry name" value="Homeodomain-like"/>
    <property type="match status" value="2"/>
</dbReference>
<dbReference type="PRINTS" id="PR00032">
    <property type="entry name" value="HTHARAC"/>
</dbReference>
<evidence type="ECO:0000256" key="2">
    <source>
        <dbReference type="ARBA" id="ARBA00023125"/>
    </source>
</evidence>
<evidence type="ECO:0000313" key="5">
    <source>
        <dbReference type="EMBL" id="RUS95270.1"/>
    </source>
</evidence>
<dbReference type="Gene3D" id="1.10.10.60">
    <property type="entry name" value="Homeodomain-like"/>
    <property type="match status" value="2"/>
</dbReference>
<dbReference type="PROSITE" id="PS00041">
    <property type="entry name" value="HTH_ARAC_FAMILY_1"/>
    <property type="match status" value="1"/>
</dbReference>
<dbReference type="PROSITE" id="PS01124">
    <property type="entry name" value="HTH_ARAC_FAMILY_2"/>
    <property type="match status" value="1"/>
</dbReference>
<keyword evidence="2" id="KW-0238">DNA-binding</keyword>
<evidence type="ECO:0000259" key="4">
    <source>
        <dbReference type="PROSITE" id="PS01124"/>
    </source>
</evidence>
<dbReference type="InterPro" id="IPR018062">
    <property type="entry name" value="HTH_AraC-typ_CS"/>
</dbReference>
<dbReference type="PANTHER" id="PTHR46796">
    <property type="entry name" value="HTH-TYPE TRANSCRIPTIONAL ACTIVATOR RHAS-RELATED"/>
    <property type="match status" value="1"/>
</dbReference>
<proteinExistence type="predicted"/>
<dbReference type="SMART" id="SM00342">
    <property type="entry name" value="HTH_ARAC"/>
    <property type="match status" value="1"/>
</dbReference>
<dbReference type="InterPro" id="IPR018060">
    <property type="entry name" value="HTH_AraC"/>
</dbReference>
<dbReference type="Pfam" id="PF12833">
    <property type="entry name" value="HTH_18"/>
    <property type="match status" value="1"/>
</dbReference>
<keyword evidence="6" id="KW-1185">Reference proteome</keyword>
<evidence type="ECO:0000313" key="6">
    <source>
        <dbReference type="Proteomes" id="UP000282574"/>
    </source>
</evidence>
<dbReference type="InterPro" id="IPR050204">
    <property type="entry name" value="AraC_XylS_family_regulators"/>
</dbReference>
<feature type="domain" description="HTH araC/xylS-type" evidence="4">
    <location>
        <begin position="167"/>
        <end position="265"/>
    </location>
</feature>
<organism evidence="5 6">
    <name type="scientific">Chroococcidiopsis cubana SAG 39.79</name>
    <dbReference type="NCBI Taxonomy" id="388085"/>
    <lineage>
        <taxon>Bacteria</taxon>
        <taxon>Bacillati</taxon>
        <taxon>Cyanobacteriota</taxon>
        <taxon>Cyanophyceae</taxon>
        <taxon>Chroococcidiopsidales</taxon>
        <taxon>Chroococcidiopsidaceae</taxon>
        <taxon>Chroococcidiopsis</taxon>
    </lineage>
</organism>
<dbReference type="PANTHER" id="PTHR46796:SF6">
    <property type="entry name" value="ARAC SUBFAMILY"/>
    <property type="match status" value="1"/>
</dbReference>
<name>A0AB37U8G2_9CYAN</name>
<dbReference type="InterPro" id="IPR009057">
    <property type="entry name" value="Homeodomain-like_sf"/>
</dbReference>
<gene>
    <name evidence="5" type="ORF">DSM107010_71380</name>
</gene>
<evidence type="ECO:0000256" key="1">
    <source>
        <dbReference type="ARBA" id="ARBA00023015"/>
    </source>
</evidence>
<evidence type="ECO:0000256" key="3">
    <source>
        <dbReference type="ARBA" id="ARBA00023163"/>
    </source>
</evidence>
<sequence length="266" mass="30109">MGIVAQQYHHRPNSLISPQLQQHLVTLNFGSPYTLTQQFNGRTQQARVVKGNTIITPAGQATEWHWQNNVNVLHLRLEPTFVNTVAERVLGIDPNHVELVHRFNVPDPMIEQLGRALLMELLSEHPSGRLYVDSLTNVLVAHLLKHHSAAPPVQEQPTLGLPPYKLQQAIDYIQNHLETDITLADIAVQVGMSPYYFARQFKQSTGIAPHQYHTQQRIERAKALLSQGDESIADISFRLGFTHQSHFTTQFRKLTGTTPSAFRRSL</sequence>
<protein>
    <submittedName>
        <fullName evidence="5">AraC family transcriptional regulator</fullName>
    </submittedName>
</protein>